<gene>
    <name evidence="10 13" type="primary">murG</name>
    <name evidence="13" type="ORF">IAB36_03225</name>
</gene>
<dbReference type="InterPro" id="IPR007235">
    <property type="entry name" value="Glyco_trans_28_C"/>
</dbReference>
<evidence type="ECO:0000256" key="3">
    <source>
        <dbReference type="ARBA" id="ARBA00022676"/>
    </source>
</evidence>
<feature type="binding site" evidence="10">
    <location>
        <position position="200"/>
    </location>
    <ligand>
        <name>UDP-N-acetyl-alpha-D-glucosamine</name>
        <dbReference type="ChEBI" id="CHEBI:57705"/>
    </ligand>
</feature>
<evidence type="ECO:0000256" key="4">
    <source>
        <dbReference type="ARBA" id="ARBA00022679"/>
    </source>
</evidence>
<dbReference type="Pfam" id="PF03033">
    <property type="entry name" value="Glyco_transf_28"/>
    <property type="match status" value="1"/>
</dbReference>
<evidence type="ECO:0000256" key="1">
    <source>
        <dbReference type="ARBA" id="ARBA00022475"/>
    </source>
</evidence>
<feature type="binding site" evidence="10">
    <location>
        <position position="128"/>
    </location>
    <ligand>
        <name>UDP-N-acetyl-alpha-D-glucosamine</name>
        <dbReference type="ChEBI" id="CHEBI:57705"/>
    </ligand>
</feature>
<evidence type="ECO:0000256" key="9">
    <source>
        <dbReference type="ARBA" id="ARBA00023316"/>
    </source>
</evidence>
<reference evidence="13" key="1">
    <citation type="submission" date="2020-10" db="EMBL/GenBank/DDBJ databases">
        <authorList>
            <person name="Gilroy R."/>
        </authorList>
    </citation>
    <scope>NUCLEOTIDE SEQUENCE</scope>
    <source>
        <strain evidence="13">CHK184-25365</strain>
    </source>
</reference>
<dbReference type="InterPro" id="IPR006009">
    <property type="entry name" value="GlcNAc_MurG"/>
</dbReference>
<protein>
    <recommendedName>
        <fullName evidence="10">UDP-N-acetylglucosamine--N-acetylmuramyl-(pentapeptide) pyrophosphoryl-undecaprenol N-acetylglucosamine transferase</fullName>
        <ecNumber evidence="10">2.4.1.227</ecNumber>
    </recommendedName>
    <alternativeName>
        <fullName evidence="10">Undecaprenyl-PP-MurNAc-pentapeptide-UDPGlcNAc GlcNAc transferase</fullName>
    </alternativeName>
</protein>
<evidence type="ECO:0000256" key="2">
    <source>
        <dbReference type="ARBA" id="ARBA00022618"/>
    </source>
</evidence>
<dbReference type="GO" id="GO:0008360">
    <property type="term" value="P:regulation of cell shape"/>
    <property type="evidence" value="ECO:0007669"/>
    <property type="project" value="UniProtKB-KW"/>
</dbReference>
<dbReference type="HAMAP" id="MF_00033">
    <property type="entry name" value="MurG"/>
    <property type="match status" value="1"/>
</dbReference>
<name>A0A9D1AII5_9FIRM</name>
<dbReference type="EMBL" id="DVGY01000077">
    <property type="protein sequence ID" value="HIR40820.1"/>
    <property type="molecule type" value="Genomic_DNA"/>
</dbReference>
<evidence type="ECO:0000256" key="8">
    <source>
        <dbReference type="ARBA" id="ARBA00023306"/>
    </source>
</evidence>
<comment type="catalytic activity">
    <reaction evidence="10">
        <text>di-trans,octa-cis-undecaprenyl diphospho-N-acetyl-alpha-D-muramoyl-L-alanyl-D-glutamyl-meso-2,6-diaminopimeloyl-D-alanyl-D-alanine + UDP-N-acetyl-alpha-D-glucosamine = di-trans,octa-cis-undecaprenyl diphospho-[N-acetyl-alpha-D-glucosaminyl-(1-&gt;4)]-N-acetyl-alpha-D-muramoyl-L-alanyl-D-glutamyl-meso-2,6-diaminopimeloyl-D-alanyl-D-alanine + UDP + H(+)</text>
        <dbReference type="Rhea" id="RHEA:31227"/>
        <dbReference type="ChEBI" id="CHEBI:15378"/>
        <dbReference type="ChEBI" id="CHEBI:57705"/>
        <dbReference type="ChEBI" id="CHEBI:58223"/>
        <dbReference type="ChEBI" id="CHEBI:61387"/>
        <dbReference type="ChEBI" id="CHEBI:61388"/>
        <dbReference type="EC" id="2.4.1.227"/>
    </reaction>
</comment>
<keyword evidence="5 10" id="KW-0133">Cell shape</keyword>
<dbReference type="EC" id="2.4.1.227" evidence="10"/>
<sequence>MRYLLVGGGTAGHINPAIAIAQEIRQQEPDAVIRFVGTPNGMEAKLVPQAGFDYVTIPSSGFRRNFKPKSIIHNLQTLGHLALANPRANKIMKDFRPDVVIGTGGYVTGAVVLAGVRYGAKTVIHEQNAYPGVTNKLLAKKVDKVLLAVEEAKPRMECQADFAVVGNPIRESVITKTRQEARQELGITDDRLVVLSFGGSLGARIINRMAADLMDHNRKGLYRHIHGYGQQGRDLFPQFLQERKVDLSQMDWIRATEYITDMDACLAAADLVICRSGAITLSELQAAGKASILVPSPYVAENHQYHNAMVLVHHGAAKIVEEAKYDREDFLRMVRDLVTHPEEIQQLSANASKLAVLDSAQRCYREIHRLVQGE</sequence>
<dbReference type="GO" id="GO:0071555">
    <property type="term" value="P:cell wall organization"/>
    <property type="evidence" value="ECO:0007669"/>
    <property type="project" value="UniProtKB-KW"/>
</dbReference>
<organism evidence="13 14">
    <name type="scientific">Candidatus Egerieicola pullicola</name>
    <dbReference type="NCBI Taxonomy" id="2840775"/>
    <lineage>
        <taxon>Bacteria</taxon>
        <taxon>Bacillati</taxon>
        <taxon>Bacillota</taxon>
        <taxon>Clostridia</taxon>
        <taxon>Eubacteriales</taxon>
        <taxon>Oscillospiraceae</taxon>
        <taxon>Oscillospiraceae incertae sedis</taxon>
        <taxon>Candidatus Egerieicola</taxon>
    </lineage>
</organism>
<keyword evidence="8 10" id="KW-0131">Cell cycle</keyword>
<dbReference type="InterPro" id="IPR004276">
    <property type="entry name" value="GlycoTrans_28_N"/>
</dbReference>
<comment type="caution">
    <text evidence="13">The sequence shown here is derived from an EMBL/GenBank/DDBJ whole genome shotgun (WGS) entry which is preliminary data.</text>
</comment>
<dbReference type="AlphaFoldDB" id="A0A9D1AII5"/>
<accession>A0A9D1AII5</accession>
<evidence type="ECO:0000259" key="12">
    <source>
        <dbReference type="Pfam" id="PF04101"/>
    </source>
</evidence>
<dbReference type="GO" id="GO:0050511">
    <property type="term" value="F:undecaprenyldiphospho-muramoylpentapeptide beta-N-acetylglucosaminyltransferase activity"/>
    <property type="evidence" value="ECO:0007669"/>
    <property type="project" value="UniProtKB-UniRule"/>
</dbReference>
<feature type="binding site" evidence="10">
    <location>
        <position position="170"/>
    </location>
    <ligand>
        <name>UDP-N-acetyl-alpha-D-glucosamine</name>
        <dbReference type="ChEBI" id="CHEBI:57705"/>
    </ligand>
</feature>
<evidence type="ECO:0000259" key="11">
    <source>
        <dbReference type="Pfam" id="PF03033"/>
    </source>
</evidence>
<evidence type="ECO:0000256" key="10">
    <source>
        <dbReference type="HAMAP-Rule" id="MF_00033"/>
    </source>
</evidence>
<dbReference type="GO" id="GO:0005886">
    <property type="term" value="C:plasma membrane"/>
    <property type="evidence" value="ECO:0007669"/>
    <property type="project" value="UniProtKB-SubCell"/>
</dbReference>
<dbReference type="SUPFAM" id="SSF53756">
    <property type="entry name" value="UDP-Glycosyltransferase/glycogen phosphorylase"/>
    <property type="match status" value="1"/>
</dbReference>
<dbReference type="Proteomes" id="UP000886749">
    <property type="component" value="Unassembled WGS sequence"/>
</dbReference>
<keyword evidence="9 10" id="KW-0961">Cell wall biogenesis/degradation</keyword>
<proteinExistence type="inferred from homology"/>
<comment type="similarity">
    <text evidence="10">Belongs to the glycosyltransferase 28 family. MurG subfamily.</text>
</comment>
<comment type="function">
    <text evidence="10">Cell wall formation. Catalyzes the transfer of a GlcNAc subunit on undecaprenyl-pyrophosphoryl-MurNAc-pentapeptide (lipid intermediate I) to form undecaprenyl-pyrophosphoryl-MurNAc-(pentapeptide)GlcNAc (lipid intermediate II).</text>
</comment>
<evidence type="ECO:0000256" key="7">
    <source>
        <dbReference type="ARBA" id="ARBA00023136"/>
    </source>
</evidence>
<dbReference type="Pfam" id="PF04101">
    <property type="entry name" value="Glyco_tran_28_C"/>
    <property type="match status" value="1"/>
</dbReference>
<dbReference type="PANTHER" id="PTHR21015:SF22">
    <property type="entry name" value="GLYCOSYLTRANSFERASE"/>
    <property type="match status" value="1"/>
</dbReference>
<comment type="caution">
    <text evidence="10">Lacks conserved residue(s) required for the propagation of feature annotation.</text>
</comment>
<comment type="pathway">
    <text evidence="10">Cell wall biogenesis; peptidoglycan biosynthesis.</text>
</comment>
<dbReference type="NCBIfam" id="TIGR01133">
    <property type="entry name" value="murG"/>
    <property type="match status" value="1"/>
</dbReference>
<keyword evidence="6 10" id="KW-0573">Peptidoglycan synthesis</keyword>
<keyword evidence="7 10" id="KW-0472">Membrane</keyword>
<keyword evidence="4 10" id="KW-0808">Transferase</keyword>
<comment type="subcellular location">
    <subcellularLocation>
        <location evidence="10">Cell membrane</location>
        <topology evidence="10">Peripheral membrane protein</topology>
        <orientation evidence="10">Cytoplasmic side</orientation>
    </subcellularLocation>
</comment>
<dbReference type="GO" id="GO:0051301">
    <property type="term" value="P:cell division"/>
    <property type="evidence" value="ECO:0007669"/>
    <property type="project" value="UniProtKB-KW"/>
</dbReference>
<reference evidence="13" key="2">
    <citation type="journal article" date="2021" name="PeerJ">
        <title>Extensive microbial diversity within the chicken gut microbiome revealed by metagenomics and culture.</title>
        <authorList>
            <person name="Gilroy R."/>
            <person name="Ravi A."/>
            <person name="Getino M."/>
            <person name="Pursley I."/>
            <person name="Horton D.L."/>
            <person name="Alikhan N.F."/>
            <person name="Baker D."/>
            <person name="Gharbi K."/>
            <person name="Hall N."/>
            <person name="Watson M."/>
            <person name="Adriaenssens E.M."/>
            <person name="Foster-Nyarko E."/>
            <person name="Jarju S."/>
            <person name="Secka A."/>
            <person name="Antonio M."/>
            <person name="Oren A."/>
            <person name="Chaudhuri R.R."/>
            <person name="La Ragione R."/>
            <person name="Hildebrand F."/>
            <person name="Pallen M.J."/>
        </authorList>
    </citation>
    <scope>NUCLEOTIDE SEQUENCE</scope>
    <source>
        <strain evidence="13">CHK184-25365</strain>
    </source>
</reference>
<keyword evidence="3 10" id="KW-0328">Glycosyltransferase</keyword>
<keyword evidence="2 10" id="KW-0132">Cell division</keyword>
<dbReference type="GO" id="GO:0005975">
    <property type="term" value="P:carbohydrate metabolic process"/>
    <property type="evidence" value="ECO:0007669"/>
    <property type="project" value="InterPro"/>
</dbReference>
<evidence type="ECO:0000256" key="5">
    <source>
        <dbReference type="ARBA" id="ARBA00022960"/>
    </source>
</evidence>
<dbReference type="PANTHER" id="PTHR21015">
    <property type="entry name" value="UDP-N-ACETYLGLUCOSAMINE--N-ACETYLMURAMYL-(PENTAPEPTIDE) PYROPHOSPHORYL-UNDECAPRENOL N-ACETYLGLUCOSAMINE TRANSFERASE 1"/>
    <property type="match status" value="1"/>
</dbReference>
<evidence type="ECO:0000313" key="14">
    <source>
        <dbReference type="Proteomes" id="UP000886749"/>
    </source>
</evidence>
<feature type="binding site" evidence="10">
    <location>
        <position position="259"/>
    </location>
    <ligand>
        <name>UDP-N-acetyl-alpha-D-glucosamine</name>
        <dbReference type="ChEBI" id="CHEBI:57705"/>
    </ligand>
</feature>
<dbReference type="GO" id="GO:0009252">
    <property type="term" value="P:peptidoglycan biosynthetic process"/>
    <property type="evidence" value="ECO:0007669"/>
    <property type="project" value="UniProtKB-UniRule"/>
</dbReference>
<evidence type="ECO:0000313" key="13">
    <source>
        <dbReference type="EMBL" id="HIR40820.1"/>
    </source>
</evidence>
<feature type="binding site" evidence="10">
    <location>
        <position position="304"/>
    </location>
    <ligand>
        <name>UDP-N-acetyl-alpha-D-glucosamine</name>
        <dbReference type="ChEBI" id="CHEBI:57705"/>
    </ligand>
</feature>
<dbReference type="Gene3D" id="3.40.50.2000">
    <property type="entry name" value="Glycogen Phosphorylase B"/>
    <property type="match status" value="2"/>
</dbReference>
<dbReference type="CDD" id="cd03785">
    <property type="entry name" value="GT28_MurG"/>
    <property type="match status" value="1"/>
</dbReference>
<keyword evidence="1 10" id="KW-1003">Cell membrane</keyword>
<feature type="binding site" evidence="10">
    <location>
        <begin position="10"/>
        <end position="12"/>
    </location>
    <ligand>
        <name>UDP-N-acetyl-alpha-D-glucosamine</name>
        <dbReference type="ChEBI" id="CHEBI:57705"/>
    </ligand>
</feature>
<feature type="domain" description="Glycosyl transferase family 28 C-terminal" evidence="12">
    <location>
        <begin position="194"/>
        <end position="361"/>
    </location>
</feature>
<evidence type="ECO:0000256" key="6">
    <source>
        <dbReference type="ARBA" id="ARBA00022984"/>
    </source>
</evidence>
<feature type="domain" description="Glycosyltransferase family 28 N-terminal" evidence="11">
    <location>
        <begin position="4"/>
        <end position="146"/>
    </location>
</feature>